<organism evidence="2 3">
    <name type="scientific">Arachis hypogaea</name>
    <name type="common">Peanut</name>
    <dbReference type="NCBI Taxonomy" id="3818"/>
    <lineage>
        <taxon>Eukaryota</taxon>
        <taxon>Viridiplantae</taxon>
        <taxon>Streptophyta</taxon>
        <taxon>Embryophyta</taxon>
        <taxon>Tracheophyta</taxon>
        <taxon>Spermatophyta</taxon>
        <taxon>Magnoliopsida</taxon>
        <taxon>eudicotyledons</taxon>
        <taxon>Gunneridae</taxon>
        <taxon>Pentapetalae</taxon>
        <taxon>rosids</taxon>
        <taxon>fabids</taxon>
        <taxon>Fabales</taxon>
        <taxon>Fabaceae</taxon>
        <taxon>Papilionoideae</taxon>
        <taxon>50 kb inversion clade</taxon>
        <taxon>dalbergioids sensu lato</taxon>
        <taxon>Dalbergieae</taxon>
        <taxon>Pterocarpus clade</taxon>
        <taxon>Arachis</taxon>
    </lineage>
</organism>
<accession>A0A444Y3U6</accession>
<sequence length="278" mass="30246">MLLPVLSHRRQSLLCGALVEPQLEAETQPGEVITVRICLQELNGSGTENGKEGRKLSSVTVEVLARMSQVVMSRRNCLSSLQEKTPETPFSPKFLANPHFILFFSAILTNPPPSSETTLILFCRRHGCAAVTLFARAAVALCCCRAAVAPTVATLACAACRSTAAAPPSLLLSVAAVAPPTLVLLRSLLIDLARTRSAPAKSWVKGENEKEEEEEEKGKRESGGGERAEFEVIPVNKKNKKEKYQEELEEHIISLISSLFGEQASEKFPVLLNEIRPS</sequence>
<evidence type="ECO:0000313" key="3">
    <source>
        <dbReference type="Proteomes" id="UP000289738"/>
    </source>
</evidence>
<feature type="compositionally biased region" description="Basic and acidic residues" evidence="1">
    <location>
        <begin position="216"/>
        <end position="230"/>
    </location>
</feature>
<comment type="caution">
    <text evidence="2">The sequence shown here is derived from an EMBL/GenBank/DDBJ whole genome shotgun (WGS) entry which is preliminary data.</text>
</comment>
<name>A0A444Y3U6_ARAHY</name>
<dbReference type="AlphaFoldDB" id="A0A444Y3U6"/>
<protein>
    <submittedName>
        <fullName evidence="2">Uncharacterized protein</fullName>
    </submittedName>
</protein>
<keyword evidence="3" id="KW-1185">Reference proteome</keyword>
<evidence type="ECO:0000313" key="2">
    <source>
        <dbReference type="EMBL" id="RYQ96590.1"/>
    </source>
</evidence>
<dbReference type="Proteomes" id="UP000289738">
    <property type="component" value="Chromosome B08"/>
</dbReference>
<dbReference type="EMBL" id="SDMP01000018">
    <property type="protein sequence ID" value="RYQ96590.1"/>
    <property type="molecule type" value="Genomic_DNA"/>
</dbReference>
<gene>
    <name evidence="2" type="ORF">Ahy_B08g092404</name>
</gene>
<reference evidence="2 3" key="1">
    <citation type="submission" date="2019-01" db="EMBL/GenBank/DDBJ databases">
        <title>Sequencing of cultivated peanut Arachis hypogaea provides insights into genome evolution and oil improvement.</title>
        <authorList>
            <person name="Chen X."/>
        </authorList>
    </citation>
    <scope>NUCLEOTIDE SEQUENCE [LARGE SCALE GENOMIC DNA]</scope>
    <source>
        <strain evidence="3">cv. Fuhuasheng</strain>
        <tissue evidence="2">Leaves</tissue>
    </source>
</reference>
<feature type="region of interest" description="Disordered" evidence="1">
    <location>
        <begin position="201"/>
        <end position="232"/>
    </location>
</feature>
<evidence type="ECO:0000256" key="1">
    <source>
        <dbReference type="SAM" id="MobiDB-lite"/>
    </source>
</evidence>
<proteinExistence type="predicted"/>